<dbReference type="EMBL" id="SMKY01000019">
    <property type="protein sequence ID" value="TDD88137.1"/>
    <property type="molecule type" value="Genomic_DNA"/>
</dbReference>
<keyword evidence="4" id="KW-1185">Reference proteome</keyword>
<organism evidence="3 4">
    <name type="scientific">Actinomadura darangshiensis</name>
    <dbReference type="NCBI Taxonomy" id="705336"/>
    <lineage>
        <taxon>Bacteria</taxon>
        <taxon>Bacillati</taxon>
        <taxon>Actinomycetota</taxon>
        <taxon>Actinomycetes</taxon>
        <taxon>Streptosporangiales</taxon>
        <taxon>Thermomonosporaceae</taxon>
        <taxon>Actinomadura</taxon>
    </lineage>
</organism>
<proteinExistence type="predicted"/>
<keyword evidence="2" id="KW-0732">Signal</keyword>
<comment type="caution">
    <text evidence="3">The sequence shown here is derived from an EMBL/GenBank/DDBJ whole genome shotgun (WGS) entry which is preliminary data.</text>
</comment>
<evidence type="ECO:0000256" key="2">
    <source>
        <dbReference type="SAM" id="SignalP"/>
    </source>
</evidence>
<feature type="signal peptide" evidence="2">
    <location>
        <begin position="1"/>
        <end position="30"/>
    </location>
</feature>
<feature type="chain" id="PRO_5021000662" evidence="2">
    <location>
        <begin position="31"/>
        <end position="60"/>
    </location>
</feature>
<gene>
    <name evidence="3" type="ORF">E1293_06780</name>
</gene>
<protein>
    <submittedName>
        <fullName evidence="3">Uncharacterized protein</fullName>
    </submittedName>
</protein>
<reference evidence="3 4" key="1">
    <citation type="submission" date="2019-03" db="EMBL/GenBank/DDBJ databases">
        <title>Draft genome sequences of novel Actinobacteria.</title>
        <authorList>
            <person name="Sahin N."/>
            <person name="Ay H."/>
            <person name="Saygin H."/>
        </authorList>
    </citation>
    <scope>NUCLEOTIDE SEQUENCE [LARGE SCALE GENOMIC DNA]</scope>
    <source>
        <strain evidence="3 4">DSM 45941</strain>
    </source>
</reference>
<evidence type="ECO:0000313" key="4">
    <source>
        <dbReference type="Proteomes" id="UP000295578"/>
    </source>
</evidence>
<evidence type="ECO:0000313" key="3">
    <source>
        <dbReference type="EMBL" id="TDD88137.1"/>
    </source>
</evidence>
<name>A0A4V2YX59_9ACTN</name>
<accession>A0A4V2YX59</accession>
<dbReference type="Proteomes" id="UP000295578">
    <property type="component" value="Unassembled WGS sequence"/>
</dbReference>
<feature type="region of interest" description="Disordered" evidence="1">
    <location>
        <begin position="29"/>
        <end position="60"/>
    </location>
</feature>
<dbReference type="RefSeq" id="WP_132194963.1">
    <property type="nucleotide sequence ID" value="NZ_SMKY01000019.1"/>
</dbReference>
<dbReference type="AlphaFoldDB" id="A0A4V2YX59"/>
<evidence type="ECO:0000256" key="1">
    <source>
        <dbReference type="SAM" id="MobiDB-lite"/>
    </source>
</evidence>
<sequence length="60" mass="5917">MRIKKAITVVLLGGAAALGGLVLGAASASADTSPSGHHDNMAPAGHDWADVAPAGHMWAD</sequence>